<organism evidence="1">
    <name type="scientific">viral metagenome</name>
    <dbReference type="NCBI Taxonomy" id="1070528"/>
    <lineage>
        <taxon>unclassified sequences</taxon>
        <taxon>metagenomes</taxon>
        <taxon>organismal metagenomes</taxon>
    </lineage>
</organism>
<protein>
    <submittedName>
        <fullName evidence="1">Uncharacterized protein</fullName>
    </submittedName>
</protein>
<reference evidence="1" key="1">
    <citation type="journal article" date="2020" name="Nature">
        <title>Giant virus diversity and host interactions through global metagenomics.</title>
        <authorList>
            <person name="Schulz F."/>
            <person name="Roux S."/>
            <person name="Paez-Espino D."/>
            <person name="Jungbluth S."/>
            <person name="Walsh D.A."/>
            <person name="Denef V.J."/>
            <person name="McMahon K.D."/>
            <person name="Konstantinidis K.T."/>
            <person name="Eloe-Fadrosh E.A."/>
            <person name="Kyrpides N.C."/>
            <person name="Woyke T."/>
        </authorList>
    </citation>
    <scope>NUCLEOTIDE SEQUENCE</scope>
    <source>
        <strain evidence="1">GVMAG-M-3300023184-182</strain>
    </source>
</reference>
<proteinExistence type="predicted"/>
<sequence length="545" mass="63784">MKNKRTHKNKGGEITKNNIFANILSIGYELETTSLIKFSLIDGVMLNTDTNAKLIGAIHNPEEAGEEDMLEVRVQEYNEEDVGEDSSFLITSDIPSRAIIKRISQKCDADKKGTQYSNEERNELFSIEIDDKVTEEVIFYPINFLFTTDQNCYTFSDVEWIATFYKIEKSKNIILNSFLKCINLLLKHLSDLTTLPNHRCFIIDNKDNSSLKSNCILYNKPNTNLYYLQHSPIEKTIDESVVVIQMTFTAYLKDIHPIIKELLVNIPERNDKLNILLSVEKCVENLIERFNEVEPKYKIESENNENIIEIKTLISLILFKIHIYLNDFLIDESRTYLKDKLSMNIRHGNYTLYKELKECLMNLYYENGIEVNEEIVIDIVKKLIVNEEVLSRDFASKENIRKNAFKLTNRLEISNKKYGDPRYSFISYFEYMENPKLDDSIEDVSEFGDFDGRTDWLENNKIDSFSTKMDIHDKIIFIEVRAFPTLLLNYFSKYQAFSENYITIGLLKEFSEKMRVKKSFKRELRRTKRASIRASMRKKSSSASV</sequence>
<dbReference type="EMBL" id="MN740050">
    <property type="protein sequence ID" value="QHT85891.1"/>
    <property type="molecule type" value="Genomic_DNA"/>
</dbReference>
<accession>A0A6C0HYR6</accession>
<dbReference type="AlphaFoldDB" id="A0A6C0HYR6"/>
<evidence type="ECO:0000313" key="1">
    <source>
        <dbReference type="EMBL" id="QHT85891.1"/>
    </source>
</evidence>
<name>A0A6C0HYR6_9ZZZZ</name>